<dbReference type="PANTHER" id="PTHR11002">
    <property type="entry name" value="CARBONIC ANHYDRASE"/>
    <property type="match status" value="1"/>
</dbReference>
<name>A0A3B0YB91_9ZZZZ</name>
<keyword evidence="5" id="KW-0862">Zinc</keyword>
<comment type="cofactor">
    <cofactor evidence="1">
        <name>Zn(2+)</name>
        <dbReference type="ChEBI" id="CHEBI:29105"/>
    </cofactor>
</comment>
<evidence type="ECO:0000256" key="3">
    <source>
        <dbReference type="ARBA" id="ARBA00012925"/>
    </source>
</evidence>
<dbReference type="GO" id="GO:0008270">
    <property type="term" value="F:zinc ion binding"/>
    <property type="evidence" value="ECO:0007669"/>
    <property type="project" value="InterPro"/>
</dbReference>
<evidence type="ECO:0000256" key="6">
    <source>
        <dbReference type="ARBA" id="ARBA00023239"/>
    </source>
</evidence>
<evidence type="ECO:0000313" key="8">
    <source>
        <dbReference type="EMBL" id="VAW71449.1"/>
    </source>
</evidence>
<dbReference type="Pfam" id="PF00484">
    <property type="entry name" value="Pro_CA"/>
    <property type="match status" value="1"/>
</dbReference>
<accession>A0A3B0YB91</accession>
<dbReference type="InterPro" id="IPR045066">
    <property type="entry name" value="Beta_CA_cladeB"/>
</dbReference>
<dbReference type="InterPro" id="IPR015892">
    <property type="entry name" value="Carbonic_anhydrase_CS"/>
</dbReference>
<dbReference type="PROSITE" id="PS00705">
    <property type="entry name" value="PROK_CO2_ANHYDRASE_2"/>
    <property type="match status" value="1"/>
</dbReference>
<organism evidence="8">
    <name type="scientific">hydrothermal vent metagenome</name>
    <dbReference type="NCBI Taxonomy" id="652676"/>
    <lineage>
        <taxon>unclassified sequences</taxon>
        <taxon>metagenomes</taxon>
        <taxon>ecological metagenomes</taxon>
    </lineage>
</organism>
<dbReference type="PANTHER" id="PTHR11002:SF76">
    <property type="entry name" value="CARBONIC ANHYDRASE"/>
    <property type="match status" value="1"/>
</dbReference>
<evidence type="ECO:0000256" key="2">
    <source>
        <dbReference type="ARBA" id="ARBA00006217"/>
    </source>
</evidence>
<dbReference type="Gene3D" id="3.40.1050.10">
    <property type="entry name" value="Carbonic anhydrase"/>
    <property type="match status" value="1"/>
</dbReference>
<evidence type="ECO:0000256" key="7">
    <source>
        <dbReference type="ARBA" id="ARBA00048348"/>
    </source>
</evidence>
<keyword evidence="6 8" id="KW-0456">Lyase</keyword>
<dbReference type="EC" id="4.2.1.1" evidence="3"/>
<dbReference type="AlphaFoldDB" id="A0A3B0YB91"/>
<evidence type="ECO:0000256" key="5">
    <source>
        <dbReference type="ARBA" id="ARBA00022833"/>
    </source>
</evidence>
<dbReference type="FunFam" id="3.40.1050.10:FF:000003">
    <property type="entry name" value="Carbonic anhydrase"/>
    <property type="match status" value="1"/>
</dbReference>
<dbReference type="SUPFAM" id="SSF53056">
    <property type="entry name" value="beta-carbonic anhydrase, cab"/>
    <property type="match status" value="1"/>
</dbReference>
<keyword evidence="4" id="KW-0479">Metal-binding</keyword>
<evidence type="ECO:0000256" key="1">
    <source>
        <dbReference type="ARBA" id="ARBA00001947"/>
    </source>
</evidence>
<dbReference type="GO" id="GO:0015976">
    <property type="term" value="P:carbon utilization"/>
    <property type="evidence" value="ECO:0007669"/>
    <property type="project" value="InterPro"/>
</dbReference>
<sequence length="237" mass="26640">MNPMLMEYWLLRQRIILKFSQEESMIEKLIKGYDRFRNGYFQRNQARLEALALEQAPEVAMVSCCDSRVDPGILFDVEPGEIFSIRNVANLVPPFEKNGDYHGTSAALEFAVTCLQVKQIVVLGHANCGGIRALMENDDAIRSDGFIDSWMQIATPAKKEVLARSDLDTAEQQKDACEKTAVSYSLRNLMTHPWIRSRVEKGSLDLVGCYYDLRSGELIEVDEINASTPKGSVNKGL</sequence>
<dbReference type="EMBL" id="UOFK01000001">
    <property type="protein sequence ID" value="VAW71449.1"/>
    <property type="molecule type" value="Genomic_DNA"/>
</dbReference>
<protein>
    <recommendedName>
        <fullName evidence="3">carbonic anhydrase</fullName>
        <ecNumber evidence="3">4.2.1.1</ecNumber>
    </recommendedName>
</protein>
<dbReference type="GO" id="GO:0004089">
    <property type="term" value="F:carbonate dehydratase activity"/>
    <property type="evidence" value="ECO:0007669"/>
    <property type="project" value="UniProtKB-EC"/>
</dbReference>
<dbReference type="InterPro" id="IPR036874">
    <property type="entry name" value="Carbonic_anhydrase_sf"/>
</dbReference>
<gene>
    <name evidence="8" type="ORF">MNBD_GAMMA13-2114</name>
</gene>
<comment type="catalytic activity">
    <reaction evidence="7">
        <text>hydrogencarbonate + H(+) = CO2 + H2O</text>
        <dbReference type="Rhea" id="RHEA:10748"/>
        <dbReference type="ChEBI" id="CHEBI:15377"/>
        <dbReference type="ChEBI" id="CHEBI:15378"/>
        <dbReference type="ChEBI" id="CHEBI:16526"/>
        <dbReference type="ChEBI" id="CHEBI:17544"/>
        <dbReference type="EC" id="4.2.1.1"/>
    </reaction>
</comment>
<comment type="similarity">
    <text evidence="2">Belongs to the beta-class carbonic anhydrase family.</text>
</comment>
<reference evidence="8" key="1">
    <citation type="submission" date="2018-06" db="EMBL/GenBank/DDBJ databases">
        <authorList>
            <person name="Zhirakovskaya E."/>
        </authorList>
    </citation>
    <scope>NUCLEOTIDE SEQUENCE</scope>
</reference>
<dbReference type="CDD" id="cd00884">
    <property type="entry name" value="beta_CA_cladeB"/>
    <property type="match status" value="1"/>
</dbReference>
<dbReference type="SMART" id="SM00947">
    <property type="entry name" value="Pro_CA"/>
    <property type="match status" value="1"/>
</dbReference>
<proteinExistence type="inferred from homology"/>
<dbReference type="InterPro" id="IPR001765">
    <property type="entry name" value="Carbonic_anhydrase"/>
</dbReference>
<evidence type="ECO:0000256" key="4">
    <source>
        <dbReference type="ARBA" id="ARBA00022723"/>
    </source>
</evidence>